<keyword evidence="1" id="KW-0175">Coiled coil</keyword>
<gene>
    <name evidence="2" type="ORF">FW781_08850</name>
</gene>
<keyword evidence="3" id="KW-1185">Reference proteome</keyword>
<feature type="coiled-coil region" evidence="1">
    <location>
        <begin position="42"/>
        <end position="69"/>
    </location>
</feature>
<evidence type="ECO:0000313" key="3">
    <source>
        <dbReference type="Proteomes" id="UP000323884"/>
    </source>
</evidence>
<dbReference type="RefSeq" id="WP_149387063.1">
    <property type="nucleotide sequence ID" value="NZ_VTRU01000001.1"/>
</dbReference>
<accession>A0A5D8ZYM3</accession>
<comment type="caution">
    <text evidence="2">The sequence shown here is derived from an EMBL/GenBank/DDBJ whole genome shotgun (WGS) entry which is preliminary data.</text>
</comment>
<keyword evidence="2" id="KW-0614">Plasmid</keyword>
<geneLocation type="plasmid" evidence="2">
    <name>unnamed1</name>
</geneLocation>
<protein>
    <submittedName>
        <fullName evidence="2">Uncharacterized protein</fullName>
    </submittedName>
</protein>
<reference evidence="2 3" key="1">
    <citation type="submission" date="2019-08" db="EMBL/GenBank/DDBJ databases">
        <title>Draft genome sequence of Chryseobacterium sp. Gsoil 183.</title>
        <authorList>
            <person name="Im W.-T."/>
        </authorList>
    </citation>
    <scope>NUCLEOTIDE SEQUENCE [LARGE SCALE GENOMIC DNA]</scope>
    <source>
        <strain evidence="2 3">Gsoil 183</strain>
        <plasmid evidence="2">unnamed1</plasmid>
    </source>
</reference>
<dbReference type="Proteomes" id="UP000323884">
    <property type="component" value="Unassembled WGS sequence"/>
</dbReference>
<dbReference type="EMBL" id="VTRU01000001">
    <property type="protein sequence ID" value="TZG00019.1"/>
    <property type="molecule type" value="Genomic_DNA"/>
</dbReference>
<evidence type="ECO:0000256" key="1">
    <source>
        <dbReference type="SAM" id="Coils"/>
    </source>
</evidence>
<organism evidence="2 3">
    <name type="scientific">Chryseobacterium panacisoli</name>
    <dbReference type="NCBI Taxonomy" id="1807141"/>
    <lineage>
        <taxon>Bacteria</taxon>
        <taxon>Pseudomonadati</taxon>
        <taxon>Bacteroidota</taxon>
        <taxon>Flavobacteriia</taxon>
        <taxon>Flavobacteriales</taxon>
        <taxon>Weeksellaceae</taxon>
        <taxon>Chryseobacterium group</taxon>
        <taxon>Chryseobacterium</taxon>
    </lineage>
</organism>
<dbReference type="AlphaFoldDB" id="A0A5D8ZYM3"/>
<proteinExistence type="predicted"/>
<name>A0A5D8ZYM3_9FLAO</name>
<sequence length="160" mass="18765">MKTKIVLLFLFWAFIAWGQEKKSLEKDKQEAENIFTGLGEVYSKYLDSYKKTNEKLQELNKNLNGKSEASYLVQIQEQYKRANAYNDTLALKHQLFLNYKGVYENKGIDGKEIDKWYGYASESFVKSQNSVTTNDSKVYIYYGENKVIDQDFLKDKNDEN</sequence>
<evidence type="ECO:0000313" key="2">
    <source>
        <dbReference type="EMBL" id="TZG00019.1"/>
    </source>
</evidence>